<gene>
    <name evidence="5" type="ORF">SGQ83_20225</name>
</gene>
<evidence type="ECO:0000259" key="3">
    <source>
        <dbReference type="Pfam" id="PF16370"/>
    </source>
</evidence>
<name>A0ABU4RGI4_9FLAO</name>
<organism evidence="5 6">
    <name type="scientific">Flavobacterium cupriresistens</name>
    <dbReference type="NCBI Taxonomy" id="2893885"/>
    <lineage>
        <taxon>Bacteria</taxon>
        <taxon>Pseudomonadati</taxon>
        <taxon>Bacteroidota</taxon>
        <taxon>Flavobacteriia</taxon>
        <taxon>Flavobacteriales</taxon>
        <taxon>Flavobacteriaceae</taxon>
        <taxon>Flavobacterium</taxon>
    </lineage>
</organism>
<dbReference type="PANTHER" id="PTHR43143:SF1">
    <property type="entry name" value="SERINE_THREONINE-PROTEIN PHOSPHATASE CPPED1"/>
    <property type="match status" value="1"/>
</dbReference>
<dbReference type="InterPro" id="IPR029052">
    <property type="entry name" value="Metallo-depent_PP-like"/>
</dbReference>
<feature type="domain" description="Calcineurin-like phosphoesterase" evidence="2">
    <location>
        <begin position="123"/>
        <end position="302"/>
    </location>
</feature>
<dbReference type="Pfam" id="PF16370">
    <property type="entry name" value="MetallophosC"/>
    <property type="match status" value="1"/>
</dbReference>
<evidence type="ECO:0000259" key="4">
    <source>
        <dbReference type="Pfam" id="PF16371"/>
    </source>
</evidence>
<evidence type="ECO:0000313" key="5">
    <source>
        <dbReference type="EMBL" id="MDX6191693.1"/>
    </source>
</evidence>
<comment type="caution">
    <text evidence="5">The sequence shown here is derived from an EMBL/GenBank/DDBJ whole genome shotgun (WGS) entry which is preliminary data.</text>
</comment>
<sequence>MNRIIFSLVVMLSFTVGFAQKNNKVSGIVFADTNQNAVLDKDEVVLSNVLVSNGKDVVETNSKGKYSITKIEGNTVFVIKPTGYISKKNKQNSVQFYVPFDEVKGIKNYNFPLIANAENKDVKVVLLGDTQVDVMDDIHHVGKLVTEELMDQKIDFIVPLGDLSFDNLTIFKPLSETLGLIGAPIFYTIGNHDLNFKETAFEDRDKSFESIFGPSYYAFEYGNQFFLVLNNIYPVNEKGYVGRLDETQKQFITNLIAAKKGAFNSIHLFMHIPLEEMEDQDWIIKSLAPFEEVLISAGHTHTQYHKYFERETGRKAIHELVAGAVCGSWWQGPHDQNQIPFALMYDGTPKGYWTVGINPDRYTYDYKVSGAPNTKQMDITVPNTNEWDTTLNALNDNYIYANVFAADDATKVYVNFDNGSWSEMVKYEGISPNIQKQYYLQSQGRYDSMKISNSPRPETVSTHLWRIAKPDNLPSGAHSVRIKAVGKEINLEAHGNAVLWVK</sequence>
<dbReference type="Pfam" id="PF16371">
    <property type="entry name" value="MetallophosN"/>
    <property type="match status" value="1"/>
</dbReference>
<dbReference type="SUPFAM" id="SSF56300">
    <property type="entry name" value="Metallo-dependent phosphatases"/>
    <property type="match status" value="1"/>
</dbReference>
<proteinExistence type="predicted"/>
<dbReference type="Gene3D" id="3.60.21.10">
    <property type="match status" value="1"/>
</dbReference>
<dbReference type="EMBL" id="JAWXVI010000011">
    <property type="protein sequence ID" value="MDX6191693.1"/>
    <property type="molecule type" value="Genomic_DNA"/>
</dbReference>
<dbReference type="InterPro" id="IPR013783">
    <property type="entry name" value="Ig-like_fold"/>
</dbReference>
<dbReference type="InterPro" id="IPR032288">
    <property type="entry name" value="Metallophos_C"/>
</dbReference>
<protein>
    <submittedName>
        <fullName evidence="5">Calcineurin-like phosphoesterase family protein</fullName>
    </submittedName>
</protein>
<dbReference type="InterPro" id="IPR004843">
    <property type="entry name" value="Calcineurin-like_PHP"/>
</dbReference>
<feature type="domain" description="Calcineurin-like phosphoesterase C-terminal" evidence="3">
    <location>
        <begin position="319"/>
        <end position="485"/>
    </location>
</feature>
<reference evidence="5 6" key="1">
    <citation type="submission" date="2023-11" db="EMBL/GenBank/DDBJ databases">
        <title>Unpublished Manusciprt.</title>
        <authorList>
            <person name="Saticioglu I.B."/>
            <person name="Ay H."/>
            <person name="Ajmi N."/>
            <person name="Altun S."/>
            <person name="Duman M."/>
        </authorList>
    </citation>
    <scope>NUCLEOTIDE SEQUENCE [LARGE SCALE GENOMIC DNA]</scope>
    <source>
        <strain evidence="5 6">Fl-318</strain>
    </source>
</reference>
<dbReference type="Gene3D" id="2.60.40.10">
    <property type="entry name" value="Immunoglobulins"/>
    <property type="match status" value="1"/>
</dbReference>
<keyword evidence="6" id="KW-1185">Reference proteome</keyword>
<feature type="signal peptide" evidence="1">
    <location>
        <begin position="1"/>
        <end position="21"/>
    </location>
</feature>
<evidence type="ECO:0000259" key="2">
    <source>
        <dbReference type="Pfam" id="PF00149"/>
    </source>
</evidence>
<evidence type="ECO:0000256" key="1">
    <source>
        <dbReference type="SAM" id="SignalP"/>
    </source>
</evidence>
<dbReference type="InterPro" id="IPR051918">
    <property type="entry name" value="STPP_CPPED1"/>
</dbReference>
<dbReference type="InterPro" id="IPR032285">
    <property type="entry name" value="Metallophos_N"/>
</dbReference>
<accession>A0ABU4RGI4</accession>
<dbReference type="Proteomes" id="UP001273350">
    <property type="component" value="Unassembled WGS sequence"/>
</dbReference>
<dbReference type="RefSeq" id="WP_230002221.1">
    <property type="nucleotide sequence ID" value="NZ_CP087134.1"/>
</dbReference>
<evidence type="ECO:0000313" key="6">
    <source>
        <dbReference type="Proteomes" id="UP001273350"/>
    </source>
</evidence>
<keyword evidence="1" id="KW-0732">Signal</keyword>
<feature type="domain" description="Calcineurin-like phosphoesterase N-terminal" evidence="4">
    <location>
        <begin position="41"/>
        <end position="113"/>
    </location>
</feature>
<feature type="chain" id="PRO_5046118628" evidence="1">
    <location>
        <begin position="22"/>
        <end position="502"/>
    </location>
</feature>
<dbReference type="PANTHER" id="PTHR43143">
    <property type="entry name" value="METALLOPHOSPHOESTERASE, CALCINEURIN SUPERFAMILY"/>
    <property type="match status" value="1"/>
</dbReference>
<dbReference type="Pfam" id="PF00149">
    <property type="entry name" value="Metallophos"/>
    <property type="match status" value="1"/>
</dbReference>